<dbReference type="InterPro" id="IPR038430">
    <property type="entry name" value="NDAH_ubi_oxred_su3_sf"/>
</dbReference>
<keyword evidence="9" id="KW-0520">NAD</keyword>
<dbReference type="InterPro" id="IPR000440">
    <property type="entry name" value="NADH_UbQ/plastoQ_OxRdtase_su3"/>
</dbReference>
<comment type="subcellular location">
    <subcellularLocation>
        <location evidence="1">Membrane</location>
    </subcellularLocation>
    <subcellularLocation>
        <location evidence="9">Mitochondrion membrane</location>
        <topology evidence="9">Multi-pass membrane protein</topology>
    </subcellularLocation>
</comment>
<dbReference type="PANTHER" id="PTHR11058">
    <property type="entry name" value="NADH-UBIQUINONE OXIDOREDUCTASE CHAIN 3"/>
    <property type="match status" value="1"/>
</dbReference>
<dbReference type="GO" id="GO:0031966">
    <property type="term" value="C:mitochondrial membrane"/>
    <property type="evidence" value="ECO:0007669"/>
    <property type="project" value="UniProtKB-SubCell"/>
</dbReference>
<accession>A0AA97AK86</accession>
<dbReference type="Pfam" id="PF00507">
    <property type="entry name" value="Oxidored_q4"/>
    <property type="match status" value="1"/>
</dbReference>
<dbReference type="GO" id="GO:0008137">
    <property type="term" value="F:NADH dehydrogenase (ubiquinone) activity"/>
    <property type="evidence" value="ECO:0007669"/>
    <property type="project" value="UniProtKB-UniRule"/>
</dbReference>
<proteinExistence type="inferred from homology"/>
<evidence type="ECO:0000256" key="9">
    <source>
        <dbReference type="RuleBase" id="RU003640"/>
    </source>
</evidence>
<keyword evidence="9" id="KW-1278">Translocase</keyword>
<protein>
    <recommendedName>
        <fullName evidence="3 9">NADH-ubiquinone oxidoreductase chain 3</fullName>
        <ecNumber evidence="9">7.1.1.2</ecNumber>
    </recommendedName>
</protein>
<dbReference type="EC" id="7.1.1.2" evidence="9"/>
<evidence type="ECO:0000256" key="2">
    <source>
        <dbReference type="ARBA" id="ARBA00008472"/>
    </source>
</evidence>
<geneLocation type="mitochondrion" evidence="10"/>
<dbReference type="PANTHER" id="PTHR11058:SF9">
    <property type="entry name" value="NADH-UBIQUINONE OXIDOREDUCTASE CHAIN 3"/>
    <property type="match status" value="1"/>
</dbReference>
<evidence type="ECO:0000256" key="8">
    <source>
        <dbReference type="ARBA" id="ARBA00049551"/>
    </source>
</evidence>
<gene>
    <name evidence="10" type="primary">nad3</name>
</gene>
<reference evidence="10" key="1">
    <citation type="submission" date="2023-09" db="EMBL/GenBank/DDBJ databases">
        <title>Complete mitochondrial genome of Siboglinum plumosum (Annelida: Siboglinidae) and its phylogenetic analysis.</title>
        <authorList>
            <person name="Starunov V.V."/>
        </authorList>
    </citation>
    <scope>NUCLEOTIDE SEQUENCE</scope>
</reference>
<keyword evidence="9 10" id="KW-0496">Mitochondrion</keyword>
<evidence type="ECO:0000256" key="5">
    <source>
        <dbReference type="ARBA" id="ARBA00022692"/>
    </source>
</evidence>
<organism evidence="10">
    <name type="scientific">Siboglinum plumosum</name>
    <dbReference type="NCBI Taxonomy" id="3080496"/>
    <lineage>
        <taxon>Eukaryota</taxon>
        <taxon>Metazoa</taxon>
        <taxon>Spiralia</taxon>
        <taxon>Lophotrochozoa</taxon>
        <taxon>Annelida</taxon>
        <taxon>Polychaeta</taxon>
        <taxon>Sedentaria</taxon>
        <taxon>Canalipalpata</taxon>
        <taxon>Sabellida</taxon>
        <taxon>Siboglinidae</taxon>
        <taxon>Siboglinum</taxon>
    </lineage>
</organism>
<keyword evidence="9" id="KW-0830">Ubiquinone</keyword>
<feature type="transmembrane region" description="Helical" evidence="9">
    <location>
        <begin position="86"/>
        <end position="105"/>
    </location>
</feature>
<keyword evidence="4 9" id="KW-0813">Transport</keyword>
<evidence type="ECO:0000256" key="4">
    <source>
        <dbReference type="ARBA" id="ARBA00022448"/>
    </source>
</evidence>
<dbReference type="GO" id="GO:0030964">
    <property type="term" value="C:NADH dehydrogenase complex"/>
    <property type="evidence" value="ECO:0007669"/>
    <property type="project" value="TreeGrafter"/>
</dbReference>
<comment type="catalytic activity">
    <reaction evidence="8 9">
        <text>a ubiquinone + NADH + 5 H(+)(in) = a ubiquinol + NAD(+) + 4 H(+)(out)</text>
        <dbReference type="Rhea" id="RHEA:29091"/>
        <dbReference type="Rhea" id="RHEA-COMP:9565"/>
        <dbReference type="Rhea" id="RHEA-COMP:9566"/>
        <dbReference type="ChEBI" id="CHEBI:15378"/>
        <dbReference type="ChEBI" id="CHEBI:16389"/>
        <dbReference type="ChEBI" id="CHEBI:17976"/>
        <dbReference type="ChEBI" id="CHEBI:57540"/>
        <dbReference type="ChEBI" id="CHEBI:57945"/>
        <dbReference type="EC" id="7.1.1.2"/>
    </reaction>
</comment>
<feature type="transmembrane region" description="Helical" evidence="9">
    <location>
        <begin position="6"/>
        <end position="27"/>
    </location>
</feature>
<feature type="transmembrane region" description="Helical" evidence="9">
    <location>
        <begin position="57"/>
        <end position="80"/>
    </location>
</feature>
<evidence type="ECO:0000256" key="7">
    <source>
        <dbReference type="ARBA" id="ARBA00023136"/>
    </source>
</evidence>
<sequence>MNQTFIFILTSFFVAFLIFSFSSFLNLRLTYSKEKASAYECGFDAKTSSRVPFSMQFFLISILFLIFDVEIILISPLPFLSYLSMATYPMMMSNLIIFILSLGLLHEWNEGSLTWLN</sequence>
<evidence type="ECO:0000256" key="1">
    <source>
        <dbReference type="ARBA" id="ARBA00004370"/>
    </source>
</evidence>
<dbReference type="AlphaFoldDB" id="A0AA97AK86"/>
<dbReference type="EMBL" id="OR551480">
    <property type="protein sequence ID" value="WNZ34610.1"/>
    <property type="molecule type" value="Genomic_DNA"/>
</dbReference>
<keyword evidence="6 9" id="KW-1133">Transmembrane helix</keyword>
<name>A0AA97AK86_9ANNE</name>
<keyword evidence="9" id="KW-0249">Electron transport</keyword>
<keyword evidence="9" id="KW-0679">Respiratory chain</keyword>
<keyword evidence="5 9" id="KW-0812">Transmembrane</keyword>
<keyword evidence="7 9" id="KW-0472">Membrane</keyword>
<evidence type="ECO:0000256" key="6">
    <source>
        <dbReference type="ARBA" id="ARBA00022989"/>
    </source>
</evidence>
<comment type="similarity">
    <text evidence="2 9">Belongs to the complex I subunit 3 family.</text>
</comment>
<evidence type="ECO:0000313" key="10">
    <source>
        <dbReference type="EMBL" id="WNZ34610.1"/>
    </source>
</evidence>
<evidence type="ECO:0000256" key="3">
    <source>
        <dbReference type="ARBA" id="ARBA00021007"/>
    </source>
</evidence>
<comment type="function">
    <text evidence="9">Core subunit of the mitochondrial membrane respiratory chain NADH dehydrogenase (Complex I) which catalyzes electron transfer from NADH through the respiratory chain, using ubiquinone as an electron acceptor. Essential for the catalytic activity of complex I.</text>
</comment>
<dbReference type="Gene3D" id="1.20.58.1610">
    <property type="entry name" value="NADH:ubiquinone/plastoquinone oxidoreductase, chain 3"/>
    <property type="match status" value="1"/>
</dbReference>